<evidence type="ECO:0000256" key="1">
    <source>
        <dbReference type="SAM" id="MobiDB-lite"/>
    </source>
</evidence>
<sequence>MGDLDGAQIRDRPGGVVSMPEILPQLFSSYVEIHTLQLGALLGLFVGLVYRDYPVLAYALLFLGVLSAFGNASHIGYLPNSGIPTEIERKPWYFLSALYATTVVNILCIRYKQWIGSRLPVPGGTSGDRSTSEDVRATEDRA</sequence>
<keyword evidence="2" id="KW-0472">Membrane</keyword>
<keyword evidence="4" id="KW-1185">Reference proteome</keyword>
<feature type="transmembrane region" description="Helical" evidence="2">
    <location>
        <begin position="27"/>
        <end position="48"/>
    </location>
</feature>
<proteinExistence type="predicted"/>
<feature type="compositionally biased region" description="Basic and acidic residues" evidence="1">
    <location>
        <begin position="130"/>
        <end position="142"/>
    </location>
</feature>
<organism evidence="3 4">
    <name type="scientific">Halosimplex pelagicum</name>
    <dbReference type="NCBI Taxonomy" id="869886"/>
    <lineage>
        <taxon>Archaea</taxon>
        <taxon>Methanobacteriati</taxon>
        <taxon>Methanobacteriota</taxon>
        <taxon>Stenosarchaea group</taxon>
        <taxon>Halobacteria</taxon>
        <taxon>Halobacteriales</taxon>
        <taxon>Haloarculaceae</taxon>
        <taxon>Halosimplex</taxon>
    </lineage>
</organism>
<feature type="transmembrane region" description="Helical" evidence="2">
    <location>
        <begin position="55"/>
        <end position="72"/>
    </location>
</feature>
<feature type="transmembrane region" description="Helical" evidence="2">
    <location>
        <begin position="92"/>
        <end position="109"/>
    </location>
</feature>
<dbReference type="GeneID" id="56082266"/>
<dbReference type="KEGG" id="hpel:HZS54_06715"/>
<accession>A0A7D5TGA3</accession>
<evidence type="ECO:0000256" key="2">
    <source>
        <dbReference type="SAM" id="Phobius"/>
    </source>
</evidence>
<evidence type="ECO:0000313" key="4">
    <source>
        <dbReference type="Proteomes" id="UP000509346"/>
    </source>
</evidence>
<feature type="region of interest" description="Disordered" evidence="1">
    <location>
        <begin position="123"/>
        <end position="142"/>
    </location>
</feature>
<gene>
    <name evidence="3" type="ORF">HZS54_06715</name>
</gene>
<dbReference type="Proteomes" id="UP000509346">
    <property type="component" value="Chromosome"/>
</dbReference>
<dbReference type="AlphaFoldDB" id="A0A7D5TGA3"/>
<name>A0A7D5TGA3_9EURY</name>
<dbReference type="OrthoDB" id="275563at2157"/>
<evidence type="ECO:0000313" key="3">
    <source>
        <dbReference type="EMBL" id="QLH81336.1"/>
    </source>
</evidence>
<keyword evidence="2" id="KW-1133">Transmembrane helix</keyword>
<dbReference type="RefSeq" id="WP_179921229.1">
    <property type="nucleotide sequence ID" value="NZ_CP058909.1"/>
</dbReference>
<reference evidence="3 4" key="1">
    <citation type="submission" date="2020-07" db="EMBL/GenBank/DDBJ databases">
        <title>Halosimplex litoreum sp. nov. and Halosimplex rubrum sp. nov., isolated from different salt environments.</title>
        <authorList>
            <person name="Cui H."/>
        </authorList>
    </citation>
    <scope>NUCLEOTIDE SEQUENCE [LARGE SCALE GENOMIC DNA]</scope>
    <source>
        <strain evidence="3 4">R2</strain>
    </source>
</reference>
<keyword evidence="2" id="KW-0812">Transmembrane</keyword>
<dbReference type="EMBL" id="CP058909">
    <property type="protein sequence ID" value="QLH81336.1"/>
    <property type="molecule type" value="Genomic_DNA"/>
</dbReference>
<protein>
    <submittedName>
        <fullName evidence="3">Uncharacterized protein</fullName>
    </submittedName>
</protein>